<dbReference type="Gene3D" id="3.10.100.10">
    <property type="entry name" value="Mannose-Binding Protein A, subunit A"/>
    <property type="match status" value="1"/>
</dbReference>
<keyword evidence="4" id="KW-0479">Metal-binding</keyword>
<reference evidence="20" key="1">
    <citation type="journal article" date="2016" name="Nature">
        <title>Genome evolution in the allotetraploid frog Xenopus laevis.</title>
        <authorList>
            <person name="Session A.M."/>
            <person name="Uno Y."/>
            <person name="Kwon T."/>
            <person name="Chapman J.A."/>
            <person name="Toyoda A."/>
            <person name="Takahashi S."/>
            <person name="Fukui A."/>
            <person name="Hikosaka A."/>
            <person name="Suzuki A."/>
            <person name="Kondo M."/>
            <person name="van Heeringen S.J."/>
            <person name="Quigley I."/>
            <person name="Heinz S."/>
            <person name="Ogino H."/>
            <person name="Ochi H."/>
            <person name="Hellsten U."/>
            <person name="Lyons J.B."/>
            <person name="Simakov O."/>
            <person name="Putnam N."/>
            <person name="Stites J."/>
            <person name="Kuroki Y."/>
            <person name="Tanaka T."/>
            <person name="Michiue T."/>
            <person name="Watanabe M."/>
            <person name="Bogdanovic O."/>
            <person name="Lister R."/>
            <person name="Georgiou G."/>
            <person name="Paranjpe S.S."/>
            <person name="van Kruijsbergen I."/>
            <person name="Shu S."/>
            <person name="Carlson J."/>
            <person name="Kinoshita T."/>
            <person name="Ohta Y."/>
            <person name="Mawaribuchi S."/>
            <person name="Jenkins J."/>
            <person name="Grimwood J."/>
            <person name="Schmutz J."/>
            <person name="Mitros T."/>
            <person name="Mozaffari S.V."/>
            <person name="Suzuki Y."/>
            <person name="Haramoto Y."/>
            <person name="Yamamoto T.S."/>
            <person name="Takagi C."/>
            <person name="Heald R."/>
            <person name="Miller K."/>
            <person name="Haudenschild C."/>
            <person name="Kitzman J."/>
            <person name="Nakayama T."/>
            <person name="Izutsu Y."/>
            <person name="Robert J."/>
            <person name="Fortriede J."/>
            <person name="Burns K."/>
            <person name="Lotay V."/>
            <person name="Karimi K."/>
            <person name="Yasuoka Y."/>
            <person name="Dichmann D.S."/>
            <person name="Flajnik M.F."/>
            <person name="Houston D.W."/>
            <person name="Shendure J."/>
            <person name="DuPasquier L."/>
            <person name="Vize P.D."/>
            <person name="Zorn A.M."/>
            <person name="Ito M."/>
            <person name="Marcotte E.M."/>
            <person name="Wallingford J.B."/>
            <person name="Ito Y."/>
            <person name="Asashima M."/>
            <person name="Ueno N."/>
            <person name="Matsuda Y."/>
            <person name="Veenstra G.J."/>
            <person name="Fujiyama A."/>
            <person name="Harland R.M."/>
            <person name="Taira M."/>
            <person name="Rokhsar D.S."/>
        </authorList>
    </citation>
    <scope>NUCLEOTIDE SEQUENCE [LARGE SCALE GENOMIC DNA]</scope>
    <source>
        <strain evidence="20">J</strain>
    </source>
</reference>
<evidence type="ECO:0000256" key="5">
    <source>
        <dbReference type="ARBA" id="ARBA00022734"/>
    </source>
</evidence>
<evidence type="ECO:0000313" key="19">
    <source>
        <dbReference type="EMBL" id="OCT74649.1"/>
    </source>
</evidence>
<keyword evidence="12 17" id="KW-0472">Membrane</keyword>
<evidence type="ECO:0000259" key="18">
    <source>
        <dbReference type="PROSITE" id="PS50041"/>
    </source>
</evidence>
<name>A0A974CJV1_XENLA</name>
<dbReference type="InterPro" id="IPR033989">
    <property type="entry name" value="CD209-like_CTLD"/>
</dbReference>
<evidence type="ECO:0000256" key="7">
    <source>
        <dbReference type="ARBA" id="ARBA00022837"/>
    </source>
</evidence>
<dbReference type="InterPro" id="IPR052376">
    <property type="entry name" value="Oxidative_Scav/Glycosyltrans"/>
</dbReference>
<evidence type="ECO:0000256" key="12">
    <source>
        <dbReference type="ARBA" id="ARBA00023136"/>
    </source>
</evidence>
<dbReference type="GO" id="GO:0016020">
    <property type="term" value="C:membrane"/>
    <property type="evidence" value="ECO:0007669"/>
    <property type="project" value="UniProtKB-SubCell"/>
</dbReference>
<dbReference type="SUPFAM" id="SSF57997">
    <property type="entry name" value="Tropomyosin"/>
    <property type="match status" value="1"/>
</dbReference>
<evidence type="ECO:0000256" key="6">
    <source>
        <dbReference type="ARBA" id="ARBA00022737"/>
    </source>
</evidence>
<dbReference type="GO" id="GO:0005581">
    <property type="term" value="C:collagen trimer"/>
    <property type="evidence" value="ECO:0007669"/>
    <property type="project" value="UniProtKB-KW"/>
</dbReference>
<organism evidence="19 20">
    <name type="scientific">Xenopus laevis</name>
    <name type="common">African clawed frog</name>
    <dbReference type="NCBI Taxonomy" id="8355"/>
    <lineage>
        <taxon>Eukaryota</taxon>
        <taxon>Metazoa</taxon>
        <taxon>Chordata</taxon>
        <taxon>Craniata</taxon>
        <taxon>Vertebrata</taxon>
        <taxon>Euteleostomi</taxon>
        <taxon>Amphibia</taxon>
        <taxon>Batrachia</taxon>
        <taxon>Anura</taxon>
        <taxon>Pipoidea</taxon>
        <taxon>Pipidae</taxon>
        <taxon>Xenopodinae</taxon>
        <taxon>Xenopus</taxon>
        <taxon>Xenopus</taxon>
    </lineage>
</organism>
<dbReference type="GO" id="GO:0046872">
    <property type="term" value="F:metal ion binding"/>
    <property type="evidence" value="ECO:0007669"/>
    <property type="project" value="UniProtKB-KW"/>
</dbReference>
<dbReference type="InterPro" id="IPR001304">
    <property type="entry name" value="C-type_lectin-like"/>
</dbReference>
<dbReference type="SUPFAM" id="SSF56436">
    <property type="entry name" value="C-type lectin-like"/>
    <property type="match status" value="1"/>
</dbReference>
<evidence type="ECO:0000256" key="1">
    <source>
        <dbReference type="ARBA" id="ARBA00004606"/>
    </source>
</evidence>
<keyword evidence="5" id="KW-0430">Lectin</keyword>
<dbReference type="PROSITE" id="PS50041">
    <property type="entry name" value="C_TYPE_LECTIN_2"/>
    <property type="match status" value="1"/>
</dbReference>
<dbReference type="Pfam" id="PF00059">
    <property type="entry name" value="Lectin_C"/>
    <property type="match status" value="1"/>
</dbReference>
<keyword evidence="8" id="KW-0735">Signal-anchor</keyword>
<dbReference type="GO" id="GO:0030246">
    <property type="term" value="F:carbohydrate binding"/>
    <property type="evidence" value="ECO:0007669"/>
    <property type="project" value="UniProtKB-KW"/>
</dbReference>
<evidence type="ECO:0000313" key="20">
    <source>
        <dbReference type="Proteomes" id="UP000694892"/>
    </source>
</evidence>
<dbReference type="InterPro" id="IPR008160">
    <property type="entry name" value="Collagen"/>
</dbReference>
<dbReference type="EMBL" id="CM004477">
    <property type="protein sequence ID" value="OCT74649.1"/>
    <property type="molecule type" value="Genomic_DNA"/>
</dbReference>
<feature type="region of interest" description="Disordered" evidence="16">
    <location>
        <begin position="451"/>
        <end position="606"/>
    </location>
</feature>
<sequence length="760" mass="83095">MKRIVFYNVSVCSADDFAEEEEVQSFGYKRFGIQEGSQCTKCKNNWALKFSIILLYVLCALLTITVSILGYKVVERMDGVTDDMEMSHRGYSKQLSDVEVNLKKLDDQAGVKSISTTSELSSVRSDIAIIRQQLREITEKTTRNKDTLEKLQEAGDLLDAKQNQMKTVLDNNSLMINGLNHTLLAYNTYVSSLQQDTNSLQTSLQNQMQLSSVIVTNISNLNITQIQQRTAISALQRSVDDTSQAIQKIKNDFQSLQQAVLQTRKDTEWLKDRVQNLQTIATNNTALVKANNETLEDMSSQLNNLGTQIDNVTVIAQSNEQNLKDLQDYHKQYENRTNSKISHLEDRFQKFEVDIVSIISNISYTALHLRTLTSNLNDVRTSCTEILSKHTDDLVNLNSSLSNMQTDTTFLRMQQDLMRTSLDNEVANLSFIMEEMKVVDSKHGQLIKNFTILQGPPGPRGSKGERGSPGFSGPIGPKGQLGEKGEPGPPGPVGEKGPPGPIGPPGEKGSKGSRGSQGNKGQRGSPGKPGEAGPKGDPGPQGPPGNNGMLGPSGPPGPQGEKGVNGEPGAPGIRGSSGPPGIPGLPGIPGPRGPPGPPGDLGSSLALHQSPSAEVMLEPVVTGCPLEWKNFSDKCYYFSTGKDIFDDAKLICKEKAAMLVVIETQAEQQFLKKQTSGKGNFWIGLTDTEEEGTWKWLDGTTLNYKNWKEGQPDDWSHHTGPGEDCAGLIYSGLWNDFLCQDYNNFICEKPIDTTQVPDVS</sequence>
<keyword evidence="6" id="KW-0677">Repeat</keyword>
<gene>
    <name evidence="19" type="ORF">XELAEV_18033636mg</name>
</gene>
<dbReference type="InterPro" id="IPR016186">
    <property type="entry name" value="C-type_lectin-like/link_sf"/>
</dbReference>
<evidence type="ECO:0000256" key="4">
    <source>
        <dbReference type="ARBA" id="ARBA00022723"/>
    </source>
</evidence>
<feature type="compositionally biased region" description="Pro residues" evidence="16">
    <location>
        <begin position="487"/>
        <end position="504"/>
    </location>
</feature>
<evidence type="ECO:0000256" key="16">
    <source>
        <dbReference type="SAM" id="MobiDB-lite"/>
    </source>
</evidence>
<evidence type="ECO:0000256" key="17">
    <source>
        <dbReference type="SAM" id="Phobius"/>
    </source>
</evidence>
<dbReference type="InterPro" id="IPR058762">
    <property type="entry name" value="COLEC12_dom"/>
</dbReference>
<comment type="subcellular location">
    <subcellularLocation>
        <location evidence="1">Membrane</location>
        <topology evidence="1">Single-pass type II membrane protein</topology>
    </subcellularLocation>
</comment>
<keyword evidence="3 17" id="KW-0812">Transmembrane</keyword>
<accession>A0A974CJV1</accession>
<evidence type="ECO:0000256" key="14">
    <source>
        <dbReference type="ARBA" id="ARBA00023170"/>
    </source>
</evidence>
<feature type="coiled-coil region" evidence="15">
    <location>
        <begin position="232"/>
        <end position="266"/>
    </location>
</feature>
<keyword evidence="11" id="KW-0176">Collagen</keyword>
<evidence type="ECO:0000256" key="9">
    <source>
        <dbReference type="ARBA" id="ARBA00022989"/>
    </source>
</evidence>
<dbReference type="InterPro" id="IPR016187">
    <property type="entry name" value="CTDL_fold"/>
</dbReference>
<dbReference type="CDD" id="cd03590">
    <property type="entry name" value="CLECT_DC-SIGN_like"/>
    <property type="match status" value="1"/>
</dbReference>
<evidence type="ECO:0000256" key="8">
    <source>
        <dbReference type="ARBA" id="ARBA00022968"/>
    </source>
</evidence>
<proteinExistence type="predicted"/>
<dbReference type="Proteomes" id="UP000694892">
    <property type="component" value="Chromosome 6S"/>
</dbReference>
<dbReference type="SMART" id="SM00034">
    <property type="entry name" value="CLECT"/>
    <property type="match status" value="1"/>
</dbReference>
<dbReference type="AlphaFoldDB" id="A0A974CJV1"/>
<evidence type="ECO:0000256" key="11">
    <source>
        <dbReference type="ARBA" id="ARBA00023119"/>
    </source>
</evidence>
<keyword evidence="14" id="KW-0675">Receptor</keyword>
<dbReference type="PANTHER" id="PTHR39082:SF1">
    <property type="entry name" value="SCAVENGER RECEPTOR CLASS A MEMBER 3"/>
    <property type="match status" value="1"/>
</dbReference>
<feature type="domain" description="C-type lectin" evidence="18">
    <location>
        <begin position="631"/>
        <end position="748"/>
    </location>
</feature>
<feature type="transmembrane region" description="Helical" evidence="17">
    <location>
        <begin position="50"/>
        <end position="71"/>
    </location>
</feature>
<evidence type="ECO:0000256" key="3">
    <source>
        <dbReference type="ARBA" id="ARBA00022692"/>
    </source>
</evidence>
<dbReference type="Pfam" id="PF01391">
    <property type="entry name" value="Collagen"/>
    <property type="match status" value="2"/>
</dbReference>
<protein>
    <recommendedName>
        <fullName evidence="2">Collectin-12</fullName>
    </recommendedName>
</protein>
<keyword evidence="7" id="KW-0106">Calcium</keyword>
<evidence type="ECO:0000256" key="13">
    <source>
        <dbReference type="ARBA" id="ARBA00023157"/>
    </source>
</evidence>
<keyword evidence="13" id="KW-1015">Disulfide bond</keyword>
<dbReference type="FunFam" id="3.10.100.10:FF:000017">
    <property type="entry name" value="collectin-12 isoform X1"/>
    <property type="match status" value="1"/>
</dbReference>
<evidence type="ECO:0000256" key="2">
    <source>
        <dbReference type="ARBA" id="ARBA00017460"/>
    </source>
</evidence>
<dbReference type="Pfam" id="PF26004">
    <property type="entry name" value="COLEC12"/>
    <property type="match status" value="1"/>
</dbReference>
<dbReference type="PANTHER" id="PTHR39082">
    <property type="entry name" value="PHOSPHOLIPASE C-BETA-2-RELATED"/>
    <property type="match status" value="1"/>
</dbReference>
<evidence type="ECO:0000256" key="15">
    <source>
        <dbReference type="SAM" id="Coils"/>
    </source>
</evidence>
<feature type="compositionally biased region" description="Pro residues" evidence="16">
    <location>
        <begin position="580"/>
        <end position="598"/>
    </location>
</feature>
<dbReference type="OMA" id="LIHEALW"/>
<evidence type="ECO:0000256" key="10">
    <source>
        <dbReference type="ARBA" id="ARBA00023054"/>
    </source>
</evidence>
<feature type="compositionally biased region" description="Low complexity" evidence="16">
    <location>
        <begin position="513"/>
        <end position="525"/>
    </location>
</feature>
<feature type="coiled-coil region" evidence="15">
    <location>
        <begin position="134"/>
        <end position="164"/>
    </location>
</feature>
<dbReference type="GO" id="GO:0006955">
    <property type="term" value="P:immune response"/>
    <property type="evidence" value="ECO:0007669"/>
    <property type="project" value="UniProtKB-ARBA"/>
</dbReference>
<feature type="compositionally biased region" description="Low complexity" evidence="16">
    <location>
        <begin position="568"/>
        <end position="579"/>
    </location>
</feature>
<keyword evidence="10 15" id="KW-0175">Coiled coil</keyword>
<keyword evidence="9 17" id="KW-1133">Transmembrane helix</keyword>